<comment type="caution">
    <text evidence="1">The sequence shown here is derived from an EMBL/GenBank/DDBJ whole genome shotgun (WGS) entry which is preliminary data.</text>
</comment>
<sequence>MKLTGNLLRIKNKRDDDNHDITLEIDKVEYITYKKDGRFYQPFDFVDELEAPILITGDRLARITGKHLQEGEHEFQVYDEVEGGFELNENKKLTATTEYDFDADLTILTSVEYTLIVSNEEFKQIKKDRSEEKKANRSRGKKNK</sequence>
<protein>
    <submittedName>
        <fullName evidence="1">Uncharacterized protein</fullName>
    </submittedName>
</protein>
<dbReference type="RefSeq" id="WP_377502087.1">
    <property type="nucleotide sequence ID" value="NZ_JBHULU010000001.1"/>
</dbReference>
<dbReference type="Proteomes" id="UP001597544">
    <property type="component" value="Unassembled WGS sequence"/>
</dbReference>
<proteinExistence type="predicted"/>
<name>A0ABW5IGA9_9BACT</name>
<accession>A0ABW5IGA9</accession>
<evidence type="ECO:0000313" key="2">
    <source>
        <dbReference type="Proteomes" id="UP001597544"/>
    </source>
</evidence>
<dbReference type="EMBL" id="JBHULU010000001">
    <property type="protein sequence ID" value="MFD2512288.1"/>
    <property type="molecule type" value="Genomic_DNA"/>
</dbReference>
<keyword evidence="2" id="KW-1185">Reference proteome</keyword>
<reference evidence="2" key="1">
    <citation type="journal article" date="2019" name="Int. J. Syst. Evol. Microbiol.">
        <title>The Global Catalogue of Microorganisms (GCM) 10K type strain sequencing project: providing services to taxonomists for standard genome sequencing and annotation.</title>
        <authorList>
            <consortium name="The Broad Institute Genomics Platform"/>
            <consortium name="The Broad Institute Genome Sequencing Center for Infectious Disease"/>
            <person name="Wu L."/>
            <person name="Ma J."/>
        </authorList>
    </citation>
    <scope>NUCLEOTIDE SEQUENCE [LARGE SCALE GENOMIC DNA]</scope>
    <source>
        <strain evidence="2">KCTC 42498</strain>
    </source>
</reference>
<gene>
    <name evidence="1" type="ORF">ACFSRY_00300</name>
</gene>
<evidence type="ECO:0000313" key="1">
    <source>
        <dbReference type="EMBL" id="MFD2512288.1"/>
    </source>
</evidence>
<organism evidence="1 2">
    <name type="scientific">Pontibacter locisalis</name>
    <dbReference type="NCBI Taxonomy" id="1719035"/>
    <lineage>
        <taxon>Bacteria</taxon>
        <taxon>Pseudomonadati</taxon>
        <taxon>Bacteroidota</taxon>
        <taxon>Cytophagia</taxon>
        <taxon>Cytophagales</taxon>
        <taxon>Hymenobacteraceae</taxon>
        <taxon>Pontibacter</taxon>
    </lineage>
</organism>